<keyword evidence="2" id="KW-1185">Reference proteome</keyword>
<dbReference type="AlphaFoldDB" id="A0A934PPQ5"/>
<name>A0A934PPQ5_9FLAO</name>
<proteinExistence type="predicted"/>
<dbReference type="RefSeq" id="WP_200106456.1">
    <property type="nucleotide sequence ID" value="NZ_JAEHFV010000004.1"/>
</dbReference>
<accession>A0A934PPQ5</accession>
<comment type="caution">
    <text evidence="1">The sequence shown here is derived from an EMBL/GenBank/DDBJ whole genome shotgun (WGS) entry which is preliminary data.</text>
</comment>
<evidence type="ECO:0008006" key="3">
    <source>
        <dbReference type="Google" id="ProtNLM"/>
    </source>
</evidence>
<organism evidence="1 2">
    <name type="scientific">Flavobacterium agrisoli</name>
    <dbReference type="NCBI Taxonomy" id="2793066"/>
    <lineage>
        <taxon>Bacteria</taxon>
        <taxon>Pseudomonadati</taxon>
        <taxon>Bacteroidota</taxon>
        <taxon>Flavobacteriia</taxon>
        <taxon>Flavobacteriales</taxon>
        <taxon>Flavobacteriaceae</taxon>
        <taxon>Flavobacterium</taxon>
    </lineage>
</organism>
<sequence length="242" mass="28022">MKNYLIPTQLHYDTLSAIKTAIVHGQNQEIKIVLLWVSEEINAISAAHFLREFNSQITSKEQKIVDTCLEYAERFPNCSIEFKRQFGLSSSLLKKLLHQFETDLIVLTSSMVNSKKRFHSTLIQYLEKQKTPILHLNNAVDNPLTNAVFLQNKESEINLKKLENYLNTHFPFQKISQIIEKESHQNKDTGSELANILSTNAIDFVIETRKKERLKLKKASKTNINQHLNIPVLSLYEEMLLQ</sequence>
<evidence type="ECO:0000313" key="2">
    <source>
        <dbReference type="Proteomes" id="UP000609172"/>
    </source>
</evidence>
<gene>
    <name evidence="1" type="ORF">I5M07_10805</name>
</gene>
<dbReference type="Proteomes" id="UP000609172">
    <property type="component" value="Unassembled WGS sequence"/>
</dbReference>
<dbReference type="EMBL" id="JAEHFV010000004">
    <property type="protein sequence ID" value="MBK0370326.1"/>
    <property type="molecule type" value="Genomic_DNA"/>
</dbReference>
<dbReference type="SUPFAM" id="SSF52402">
    <property type="entry name" value="Adenine nucleotide alpha hydrolases-like"/>
    <property type="match status" value="1"/>
</dbReference>
<protein>
    <recommendedName>
        <fullName evidence="3">Universal stress protein family protein</fullName>
    </recommendedName>
</protein>
<evidence type="ECO:0000313" key="1">
    <source>
        <dbReference type="EMBL" id="MBK0370326.1"/>
    </source>
</evidence>
<reference evidence="1" key="1">
    <citation type="submission" date="2020-12" db="EMBL/GenBank/DDBJ databases">
        <title>Bacterial novel species Flavobacterium sp. SE-1-e isolated from soil.</title>
        <authorList>
            <person name="Jung H.-Y."/>
        </authorList>
    </citation>
    <scope>NUCLEOTIDE SEQUENCE</scope>
    <source>
        <strain evidence="1">SE-1-e</strain>
    </source>
</reference>